<reference evidence="1 2" key="1">
    <citation type="submission" date="2019-08" db="EMBL/GenBank/DDBJ databases">
        <title>Whole genome of Aphis craccivora.</title>
        <authorList>
            <person name="Voronova N.V."/>
            <person name="Shulinski R.S."/>
            <person name="Bandarenka Y.V."/>
            <person name="Zhorov D.G."/>
            <person name="Warner D."/>
        </authorList>
    </citation>
    <scope>NUCLEOTIDE SEQUENCE [LARGE SCALE GENOMIC DNA]</scope>
    <source>
        <strain evidence="1">180601</strain>
        <tissue evidence="1">Whole Body</tissue>
    </source>
</reference>
<feature type="non-terminal residue" evidence="1">
    <location>
        <position position="114"/>
    </location>
</feature>
<keyword evidence="1" id="KW-0808">Transferase</keyword>
<gene>
    <name evidence="1" type="ORF">FWK35_00035926</name>
</gene>
<keyword evidence="2" id="KW-1185">Reference proteome</keyword>
<dbReference type="OrthoDB" id="8069600at2759"/>
<evidence type="ECO:0000313" key="2">
    <source>
        <dbReference type="Proteomes" id="UP000478052"/>
    </source>
</evidence>
<comment type="caution">
    <text evidence="1">The sequence shown here is derived from an EMBL/GenBank/DDBJ whole genome shotgun (WGS) entry which is preliminary data.</text>
</comment>
<accession>A0A6G0Y0P0</accession>
<organism evidence="1 2">
    <name type="scientific">Aphis craccivora</name>
    <name type="common">Cowpea aphid</name>
    <dbReference type="NCBI Taxonomy" id="307492"/>
    <lineage>
        <taxon>Eukaryota</taxon>
        <taxon>Metazoa</taxon>
        <taxon>Ecdysozoa</taxon>
        <taxon>Arthropoda</taxon>
        <taxon>Hexapoda</taxon>
        <taxon>Insecta</taxon>
        <taxon>Pterygota</taxon>
        <taxon>Neoptera</taxon>
        <taxon>Paraneoptera</taxon>
        <taxon>Hemiptera</taxon>
        <taxon>Sternorrhyncha</taxon>
        <taxon>Aphidomorpha</taxon>
        <taxon>Aphidoidea</taxon>
        <taxon>Aphididae</taxon>
        <taxon>Aphidini</taxon>
        <taxon>Aphis</taxon>
        <taxon>Aphis</taxon>
    </lineage>
</organism>
<dbReference type="GO" id="GO:0003964">
    <property type="term" value="F:RNA-directed DNA polymerase activity"/>
    <property type="evidence" value="ECO:0007669"/>
    <property type="project" value="UniProtKB-KW"/>
</dbReference>
<protein>
    <submittedName>
        <fullName evidence="1">Reverse transcriptase domain-containing protein</fullName>
    </submittedName>
</protein>
<evidence type="ECO:0000313" key="1">
    <source>
        <dbReference type="EMBL" id="KAF0746706.1"/>
    </source>
</evidence>
<dbReference type="AlphaFoldDB" id="A0A6G0Y0P0"/>
<proteinExistence type="predicted"/>
<dbReference type="Proteomes" id="UP000478052">
    <property type="component" value="Unassembled WGS sequence"/>
</dbReference>
<sequence length="114" mass="13438">MNYGEYDHQKKKNTFHCKINTFNTLNKRKLKNLDAFKNITVSSDRTMLQRNHLKTVIDELNARKNAGENDIFIKYINNLPNVRGLNTKLDVFSRNIALANYDIIVLSETWLRHE</sequence>
<keyword evidence="1" id="KW-0548">Nucleotidyltransferase</keyword>
<keyword evidence="1" id="KW-0695">RNA-directed DNA polymerase</keyword>
<name>A0A6G0Y0P0_APHCR</name>
<dbReference type="EMBL" id="VUJU01007103">
    <property type="protein sequence ID" value="KAF0746706.1"/>
    <property type="molecule type" value="Genomic_DNA"/>
</dbReference>